<evidence type="ECO:0000256" key="1">
    <source>
        <dbReference type="SAM" id="MobiDB-lite"/>
    </source>
</evidence>
<feature type="compositionally biased region" description="Basic and acidic residues" evidence="1">
    <location>
        <begin position="1094"/>
        <end position="1113"/>
    </location>
</feature>
<feature type="compositionally biased region" description="Basic and acidic residues" evidence="1">
    <location>
        <begin position="1159"/>
        <end position="1172"/>
    </location>
</feature>
<feature type="compositionally biased region" description="Low complexity" evidence="1">
    <location>
        <begin position="543"/>
        <end position="552"/>
    </location>
</feature>
<protein>
    <submittedName>
        <fullName evidence="3">Uncharacterized protein</fullName>
    </submittedName>
</protein>
<accession>A0A915ANH8</accession>
<feature type="compositionally biased region" description="Low complexity" evidence="1">
    <location>
        <begin position="1193"/>
        <end position="1204"/>
    </location>
</feature>
<feature type="compositionally biased region" description="Polar residues" evidence="1">
    <location>
        <begin position="1001"/>
        <end position="1018"/>
    </location>
</feature>
<reference evidence="3" key="1">
    <citation type="submission" date="2022-11" db="UniProtKB">
        <authorList>
            <consortium name="WormBaseParasite"/>
        </authorList>
    </citation>
    <scope>IDENTIFICATION</scope>
</reference>
<feature type="compositionally biased region" description="Polar residues" evidence="1">
    <location>
        <begin position="502"/>
        <end position="513"/>
    </location>
</feature>
<feature type="compositionally biased region" description="Basic and acidic residues" evidence="1">
    <location>
        <begin position="1034"/>
        <end position="1049"/>
    </location>
</feature>
<feature type="region of interest" description="Disordered" evidence="1">
    <location>
        <begin position="413"/>
        <end position="439"/>
    </location>
</feature>
<feature type="region of interest" description="Disordered" evidence="1">
    <location>
        <begin position="996"/>
        <end position="1061"/>
    </location>
</feature>
<keyword evidence="2" id="KW-1185">Reference proteome</keyword>
<feature type="compositionally biased region" description="Low complexity" evidence="1">
    <location>
        <begin position="1251"/>
        <end position="1275"/>
    </location>
</feature>
<feature type="region of interest" description="Disordered" evidence="1">
    <location>
        <begin position="498"/>
        <end position="560"/>
    </location>
</feature>
<dbReference type="Proteomes" id="UP000887569">
    <property type="component" value="Unplaced"/>
</dbReference>
<evidence type="ECO:0000313" key="2">
    <source>
        <dbReference type="Proteomes" id="UP000887569"/>
    </source>
</evidence>
<feature type="compositionally biased region" description="Polar residues" evidence="1">
    <location>
        <begin position="1125"/>
        <end position="1137"/>
    </location>
</feature>
<evidence type="ECO:0000313" key="3">
    <source>
        <dbReference type="WBParaSite" id="PgR010_g026_t09"/>
    </source>
</evidence>
<name>A0A915ANH8_PARUN</name>
<feature type="region of interest" description="Disordered" evidence="1">
    <location>
        <begin position="1088"/>
        <end position="1300"/>
    </location>
</feature>
<feature type="compositionally biased region" description="Polar residues" evidence="1">
    <location>
        <begin position="1145"/>
        <end position="1158"/>
    </location>
</feature>
<sequence length="1358" mass="151147">VAYIACDRFHRNSIMSNFPTKSSTSCDENRHGAHCKSNSRRASSSFENMFAVSDSEVEETMDKLEGMLKPLKYDKSNTVFINTAKALSPNYERMSSSDADGCQSVQSDAILTTSKSIYKDKNGRISKATHCRSLSAPEFGESKLNVTCTPLRKKIQDVTESTTAEDTTQNEIIPYQRPTAFSNLTGPIRVETYRKICRQLNADVMIEDRVELIGCGSRNKEAKLIELIPTVHLYGSKGTRRIHPLSKQSVKVGDNYIVIERTSTLRQLPLLYGEAKRFEDVRTFRTGGCSQGKQFLKAGIKSDSVVDKRKIFSLHGLLQVKSKQKISACKNGEYSIEEYIELRADGSKHEPQEELFPFKRETHHSPRSDTKISPCKCDEHIRIGESVISVQRQIKVAPTEKPIGNLFSLSDSRSYTSNKTTINPSDASSTSKHQRKFSSAASVPLDYIMGKSLDDSTAKSPTYMTVKSRRSLCKISPGSDAQRCKLCLAMEPAFKDSPPLMSCTTRTARSPNGRSPLRGISPRVDPLTPERSPPRSRSKSQRQSRSVQRDSQTACSPGVNTSRYLAIQDTYSSDAKKRKVNSGINSANFPLECSSSKQVHSDLEEFDERSQREAKILRANIKPTNGNLNSTREEIAVELNRMAQYGKSESRSTTTPSGSKRKVLNRDGGSYRTVRSLSAEIHSTARKSPETVEERISAESALGSLKTAQRENEILTAKETKKRTPFKQRLQLPKKKTIYDGLPETVLESKEIPSGNESVESLLFQSPRRTSGTGNSVRTASEKSGLLSLQPQLHLMTVKVPEKKGLQATARKNVKYSDRSSCLRGLKSNAAAHETRAKPAGNRERLKAARESSELLGMQRSERKLLLQSMNGKRMDEESLSMIGKGKDTVFQKHATRNRMMFKSRLQTASMKTKDGKKLQRATQDNSGSRCVFSDRSRLVKSASVNMMKGELANDSGLLKTAREQNKPDKPTPAKWIQPAERGQMMAEGELMKTERGRTGNFRSPSRSALVSNKLSVHSKSEREQTEDLMNIVRENRVKTSKTSKKESVSKPAQVTSSRSSKCLSLFTPGLYGQRINKDVTLKEGAREYATLPRDQEADHRKKEDLGKKKESSVVEENDDERSENLMQFDTARTLSFKTPPRYQRFTSNENSMDSAHQTPEHMAHRNSRTAEDDTQTGGIGDGKILSAYDQPSSSGSASSKQSSWRFRTARIERSASHTASNSFDENGKNGSGRELRSTPNTFKGIEKRASSSNSKTPPSSRSKSVSSTSPMKKSSLTRRGSSMVTAPSMLKGSTEEKLNDASSIVIESTAGHYLTVMLKINIRLMTNGTSINEKAHELRTKRIIVGGNEVYNINFHR</sequence>
<organism evidence="2 3">
    <name type="scientific">Parascaris univalens</name>
    <name type="common">Nematode worm</name>
    <dbReference type="NCBI Taxonomy" id="6257"/>
    <lineage>
        <taxon>Eukaryota</taxon>
        <taxon>Metazoa</taxon>
        <taxon>Ecdysozoa</taxon>
        <taxon>Nematoda</taxon>
        <taxon>Chromadorea</taxon>
        <taxon>Rhabditida</taxon>
        <taxon>Spirurina</taxon>
        <taxon>Ascaridomorpha</taxon>
        <taxon>Ascaridoidea</taxon>
        <taxon>Ascarididae</taxon>
        <taxon>Parascaris</taxon>
    </lineage>
</organism>
<feature type="compositionally biased region" description="Basic and acidic residues" evidence="1">
    <location>
        <begin position="963"/>
        <end position="972"/>
    </location>
</feature>
<feature type="region of interest" description="Disordered" evidence="1">
    <location>
        <begin position="908"/>
        <end position="930"/>
    </location>
</feature>
<feature type="region of interest" description="Disordered" evidence="1">
    <location>
        <begin position="644"/>
        <end position="669"/>
    </location>
</feature>
<feature type="compositionally biased region" description="Basic and acidic residues" evidence="1">
    <location>
        <begin position="1226"/>
        <end position="1237"/>
    </location>
</feature>
<dbReference type="WBParaSite" id="PgR010_g026_t09">
    <property type="protein sequence ID" value="PgR010_g026_t09"/>
    <property type="gene ID" value="PgR010_g026"/>
</dbReference>
<proteinExistence type="predicted"/>
<feature type="region of interest" description="Disordered" evidence="1">
    <location>
        <begin position="963"/>
        <end position="983"/>
    </location>
</feature>